<evidence type="ECO:0000313" key="17">
    <source>
        <dbReference type="EMBL" id="MCU9846538.1"/>
    </source>
</evidence>
<dbReference type="InterPro" id="IPR036641">
    <property type="entry name" value="HPT_dom_sf"/>
</dbReference>
<evidence type="ECO:0000256" key="4">
    <source>
        <dbReference type="ARBA" id="ARBA00022500"/>
    </source>
</evidence>
<dbReference type="InterPro" id="IPR008207">
    <property type="entry name" value="Sig_transdc_His_kin_Hpt_dom"/>
</dbReference>
<gene>
    <name evidence="17" type="ORF">OEZ60_00775</name>
</gene>
<dbReference type="EMBL" id="JAOVQO010000001">
    <property type="protein sequence ID" value="MCU9846538.1"/>
    <property type="molecule type" value="Genomic_DNA"/>
</dbReference>
<evidence type="ECO:0000256" key="7">
    <source>
        <dbReference type="ARBA" id="ARBA00022741"/>
    </source>
</evidence>
<evidence type="ECO:0000256" key="9">
    <source>
        <dbReference type="ARBA" id="ARBA00022840"/>
    </source>
</evidence>
<keyword evidence="7" id="KW-0547">Nucleotide-binding</keyword>
<dbReference type="Pfam" id="PF01627">
    <property type="entry name" value="Hpt"/>
    <property type="match status" value="1"/>
</dbReference>
<name>A0ABT2WXY4_9RHOB</name>
<keyword evidence="18" id="KW-1185">Reference proteome</keyword>
<dbReference type="CDD" id="cd00088">
    <property type="entry name" value="HPT"/>
    <property type="match status" value="1"/>
</dbReference>
<evidence type="ECO:0000256" key="8">
    <source>
        <dbReference type="ARBA" id="ARBA00022777"/>
    </source>
</evidence>
<dbReference type="PROSITE" id="PS50109">
    <property type="entry name" value="HIS_KIN"/>
    <property type="match status" value="1"/>
</dbReference>
<dbReference type="SUPFAM" id="SSF55874">
    <property type="entry name" value="ATPase domain of HSP90 chaperone/DNA topoisomerase II/histidine kinase"/>
    <property type="match status" value="1"/>
</dbReference>
<dbReference type="Gene3D" id="1.10.287.560">
    <property type="entry name" value="Histidine kinase CheA-like, homodimeric domain"/>
    <property type="match status" value="1"/>
</dbReference>
<evidence type="ECO:0000259" key="15">
    <source>
        <dbReference type="PROSITE" id="PS50851"/>
    </source>
</evidence>
<dbReference type="InterPro" id="IPR002545">
    <property type="entry name" value="CheW-lke_dom"/>
</dbReference>
<feature type="modified residue" description="Phosphohistidine" evidence="12">
    <location>
        <position position="56"/>
    </location>
</feature>
<dbReference type="Pfam" id="PF02518">
    <property type="entry name" value="HATPase_c"/>
    <property type="match status" value="1"/>
</dbReference>
<dbReference type="Pfam" id="PF01584">
    <property type="entry name" value="CheW"/>
    <property type="match status" value="1"/>
</dbReference>
<evidence type="ECO:0000256" key="2">
    <source>
        <dbReference type="ARBA" id="ARBA00012438"/>
    </source>
</evidence>
<evidence type="ECO:0000256" key="1">
    <source>
        <dbReference type="ARBA" id="ARBA00000085"/>
    </source>
</evidence>
<dbReference type="InterPro" id="IPR005467">
    <property type="entry name" value="His_kinase_dom"/>
</dbReference>
<reference evidence="17 18" key="1">
    <citation type="submission" date="2022-10" db="EMBL/GenBank/DDBJ databases">
        <title>Defluviimonas sp. nov., isolated from ocean surface sediments.</title>
        <authorList>
            <person name="He W."/>
            <person name="Wang L."/>
            <person name="Zhang D.-F."/>
        </authorList>
    </citation>
    <scope>NUCLEOTIDE SEQUENCE [LARGE SCALE GENOMIC DNA]</scope>
    <source>
        <strain evidence="17 18">WL0024</strain>
    </source>
</reference>
<dbReference type="InterPro" id="IPR004358">
    <property type="entry name" value="Sig_transdc_His_kin-like_C"/>
</dbReference>
<evidence type="ECO:0000256" key="6">
    <source>
        <dbReference type="ARBA" id="ARBA00022679"/>
    </source>
</evidence>
<dbReference type="SUPFAM" id="SSF47384">
    <property type="entry name" value="Homodimeric domain of signal transducing histidine kinase"/>
    <property type="match status" value="1"/>
</dbReference>
<dbReference type="InterPro" id="IPR004105">
    <property type="entry name" value="CheA-like_dim"/>
</dbReference>
<feature type="domain" description="Histidine kinase" evidence="14">
    <location>
        <begin position="247"/>
        <end position="498"/>
    </location>
</feature>
<dbReference type="Gene3D" id="1.20.120.160">
    <property type="entry name" value="HPT domain"/>
    <property type="match status" value="1"/>
</dbReference>
<dbReference type="SMART" id="SM00387">
    <property type="entry name" value="HATPase_c"/>
    <property type="match status" value="1"/>
</dbReference>
<accession>A0ABT2WXY4</accession>
<dbReference type="PANTHER" id="PTHR43395">
    <property type="entry name" value="SENSOR HISTIDINE KINASE CHEA"/>
    <property type="match status" value="1"/>
</dbReference>
<evidence type="ECO:0000256" key="10">
    <source>
        <dbReference type="ARBA" id="ARBA00023012"/>
    </source>
</evidence>
<dbReference type="Pfam" id="PF02895">
    <property type="entry name" value="H-kinase_dim"/>
    <property type="match status" value="1"/>
</dbReference>
<dbReference type="SUPFAM" id="SSF47226">
    <property type="entry name" value="Histidine-containing phosphotransfer domain, HPT domain"/>
    <property type="match status" value="1"/>
</dbReference>
<dbReference type="InterPro" id="IPR036097">
    <property type="entry name" value="HisK_dim/P_sf"/>
</dbReference>
<comment type="caution">
    <text evidence="17">The sequence shown here is derived from an EMBL/GenBank/DDBJ whole genome shotgun (WGS) entry which is preliminary data.</text>
</comment>
<dbReference type="InterPro" id="IPR003594">
    <property type="entry name" value="HATPase_dom"/>
</dbReference>
<dbReference type="SMART" id="SM00260">
    <property type="entry name" value="CheW"/>
    <property type="match status" value="1"/>
</dbReference>
<dbReference type="PRINTS" id="PR00344">
    <property type="entry name" value="BCTRLSENSOR"/>
</dbReference>
<dbReference type="SUPFAM" id="SSF50341">
    <property type="entry name" value="CheW-like"/>
    <property type="match status" value="1"/>
</dbReference>
<comment type="catalytic activity">
    <reaction evidence="1">
        <text>ATP + protein L-histidine = ADP + protein N-phospho-L-histidine.</text>
        <dbReference type="EC" id="2.7.13.3"/>
    </reaction>
</comment>
<dbReference type="PANTHER" id="PTHR43395:SF10">
    <property type="entry name" value="CHEMOTAXIS PROTEIN CHEA"/>
    <property type="match status" value="1"/>
</dbReference>
<proteinExistence type="predicted"/>
<keyword evidence="5 12" id="KW-0597">Phosphoprotein</keyword>
<evidence type="ECO:0000256" key="11">
    <source>
        <dbReference type="ARBA" id="ARBA00035100"/>
    </source>
</evidence>
<dbReference type="PROSITE" id="PS50894">
    <property type="entry name" value="HPT"/>
    <property type="match status" value="1"/>
</dbReference>
<dbReference type="InterPro" id="IPR036890">
    <property type="entry name" value="HATPase_C_sf"/>
</dbReference>
<evidence type="ECO:0000259" key="16">
    <source>
        <dbReference type="PROSITE" id="PS50894"/>
    </source>
</evidence>
<evidence type="ECO:0000256" key="12">
    <source>
        <dbReference type="PROSITE-ProRule" id="PRU00110"/>
    </source>
</evidence>
<keyword evidence="6" id="KW-0808">Transferase</keyword>
<keyword evidence="4" id="KW-0145">Chemotaxis</keyword>
<keyword evidence="9" id="KW-0067">ATP-binding</keyword>
<feature type="region of interest" description="Disordered" evidence="13">
    <location>
        <begin position="225"/>
        <end position="248"/>
    </location>
</feature>
<dbReference type="RefSeq" id="WP_263332222.1">
    <property type="nucleotide sequence ID" value="NZ_JAOVQO010000001.1"/>
</dbReference>
<dbReference type="InterPro" id="IPR051315">
    <property type="entry name" value="Bact_Chemotaxis_CheA"/>
</dbReference>
<feature type="domain" description="CheW-like" evidence="15">
    <location>
        <begin position="500"/>
        <end position="636"/>
    </location>
</feature>
<evidence type="ECO:0000313" key="18">
    <source>
        <dbReference type="Proteomes" id="UP001209535"/>
    </source>
</evidence>
<feature type="domain" description="HPt" evidence="16">
    <location>
        <begin position="4"/>
        <end position="113"/>
    </location>
</feature>
<dbReference type="InterPro" id="IPR037006">
    <property type="entry name" value="CheA-like_homodim_sf"/>
</dbReference>
<comment type="function">
    <text evidence="11">Involved in the transmission of sensory signals from the chemoreceptors to the flagellar motors. CheA is autophosphorylated; it can transfer its phosphate group to either CheB or CheY.</text>
</comment>
<dbReference type="EC" id="2.7.13.3" evidence="2"/>
<dbReference type="Gene3D" id="2.30.30.40">
    <property type="entry name" value="SH3 Domains"/>
    <property type="match status" value="1"/>
</dbReference>
<organism evidence="17 18">
    <name type="scientific">Albidovulum salinarum</name>
    <dbReference type="NCBI Taxonomy" id="2984153"/>
    <lineage>
        <taxon>Bacteria</taxon>
        <taxon>Pseudomonadati</taxon>
        <taxon>Pseudomonadota</taxon>
        <taxon>Alphaproteobacteria</taxon>
        <taxon>Rhodobacterales</taxon>
        <taxon>Paracoccaceae</taxon>
        <taxon>Albidovulum</taxon>
    </lineage>
</organism>
<dbReference type="PROSITE" id="PS50851">
    <property type="entry name" value="CHEW"/>
    <property type="match status" value="1"/>
</dbReference>
<dbReference type="Proteomes" id="UP001209535">
    <property type="component" value="Unassembled WGS sequence"/>
</dbReference>
<keyword evidence="8" id="KW-0418">Kinase</keyword>
<dbReference type="InterPro" id="IPR036061">
    <property type="entry name" value="CheW-like_dom_sf"/>
</dbReference>
<evidence type="ECO:0000256" key="5">
    <source>
        <dbReference type="ARBA" id="ARBA00022553"/>
    </source>
</evidence>
<evidence type="ECO:0000256" key="13">
    <source>
        <dbReference type="SAM" id="MobiDB-lite"/>
    </source>
</evidence>
<sequence length="651" mass="69283">MSTPGDSMDRLRAGFHVECEEQIERLRDALGMVEAACDRGCTPDPEAVNVAFRAVHTIKGGASAFALRPLVSFAHRMESTLEGVRSGAIPVDGATTAALIRATDQLADLVSAGATGDDMTTEERTFADPADAPGDADRNWRVRFRPRATLFATGNEPLYLLQALSALGASEVICDMSALPPLSQLDPETAYVGWSLALPGDRDRSEIVEIFDFVEDVCDVVIDRSTSEREATPPVAVPSEDTQPGTEPARSIRVDLNRVDRVMNLVGELAIAQSILSQAIRDAGLATDSGISPRLEALSALTRDIHDTVMTIRAQPVKPLFQRMGRILRETADALGKPARLRTEGDLTEVDRTVIEQLADPLMHMIRNAVDHGLEPVDLRRRAGKSDEGTITLTAAHRAGRFVVDLADDGPGLDRARIRAAAVAKGLIDAAAVLSDAEVDQLLFCPGFSTAASVNDVSGRGVGLDAVRTAIARLGGRLSIQSDIGRGTRFTMSLPLTLAVLNGLIVRVAGQILVIPVAAVVESAAVRALERRDLGPGRELLRIRDSFVPLCDVAETLGYRTSGARPQDAIAILTEAEADMRSALVVDAILDQRQVVVKPVHGAFTRPRGIAAATILGDGQIALILDPGDLVRPTGRQAAPAVSGLTGETIR</sequence>
<protein>
    <recommendedName>
        <fullName evidence="3">Chemotaxis protein CheA</fullName>
        <ecNumber evidence="2">2.7.13.3</ecNumber>
    </recommendedName>
</protein>
<evidence type="ECO:0000259" key="14">
    <source>
        <dbReference type="PROSITE" id="PS50109"/>
    </source>
</evidence>
<dbReference type="SMART" id="SM01231">
    <property type="entry name" value="H-kinase_dim"/>
    <property type="match status" value="1"/>
</dbReference>
<evidence type="ECO:0000256" key="3">
    <source>
        <dbReference type="ARBA" id="ARBA00021495"/>
    </source>
</evidence>
<keyword evidence="10" id="KW-0902">Two-component regulatory system</keyword>
<dbReference type="Gene3D" id="3.30.565.10">
    <property type="entry name" value="Histidine kinase-like ATPase, C-terminal domain"/>
    <property type="match status" value="1"/>
</dbReference>
<dbReference type="SMART" id="SM00073">
    <property type="entry name" value="HPT"/>
    <property type="match status" value="1"/>
</dbReference>